<accession>A0A0E9R8U2</accession>
<name>A0A0E9R8U2_ANGAN</name>
<sequence>MQMSGFEGREGRGHVLSSELTQRSRLIYDLSGTVRVICSQQCQPVEKNTHNGFHFLYIGSPDVRFVWFSKTIAQLWFVVRWLDNVCPVREIHGRNLPVFCTECACQ</sequence>
<dbReference type="AlphaFoldDB" id="A0A0E9R8U2"/>
<evidence type="ECO:0000313" key="1">
    <source>
        <dbReference type="EMBL" id="JAH25524.1"/>
    </source>
</evidence>
<reference evidence="1" key="1">
    <citation type="submission" date="2014-11" db="EMBL/GenBank/DDBJ databases">
        <authorList>
            <person name="Amaro Gonzalez C."/>
        </authorList>
    </citation>
    <scope>NUCLEOTIDE SEQUENCE</scope>
</reference>
<reference evidence="1" key="2">
    <citation type="journal article" date="2015" name="Fish Shellfish Immunol.">
        <title>Early steps in the European eel (Anguilla anguilla)-Vibrio vulnificus interaction in the gills: Role of the RtxA13 toxin.</title>
        <authorList>
            <person name="Callol A."/>
            <person name="Pajuelo D."/>
            <person name="Ebbesson L."/>
            <person name="Teles M."/>
            <person name="MacKenzie S."/>
            <person name="Amaro C."/>
        </authorList>
    </citation>
    <scope>NUCLEOTIDE SEQUENCE</scope>
</reference>
<proteinExistence type="predicted"/>
<dbReference type="EMBL" id="GBXM01083053">
    <property type="protein sequence ID" value="JAH25524.1"/>
    <property type="molecule type" value="Transcribed_RNA"/>
</dbReference>
<protein>
    <submittedName>
        <fullName evidence="1">Uncharacterized protein</fullName>
    </submittedName>
</protein>
<organism evidence="1">
    <name type="scientific">Anguilla anguilla</name>
    <name type="common">European freshwater eel</name>
    <name type="synonym">Muraena anguilla</name>
    <dbReference type="NCBI Taxonomy" id="7936"/>
    <lineage>
        <taxon>Eukaryota</taxon>
        <taxon>Metazoa</taxon>
        <taxon>Chordata</taxon>
        <taxon>Craniata</taxon>
        <taxon>Vertebrata</taxon>
        <taxon>Euteleostomi</taxon>
        <taxon>Actinopterygii</taxon>
        <taxon>Neopterygii</taxon>
        <taxon>Teleostei</taxon>
        <taxon>Anguilliformes</taxon>
        <taxon>Anguillidae</taxon>
        <taxon>Anguilla</taxon>
    </lineage>
</organism>